<evidence type="ECO:0000313" key="3">
    <source>
        <dbReference type="Proteomes" id="UP000235653"/>
    </source>
</evidence>
<dbReference type="NCBIfam" id="TIGR02532">
    <property type="entry name" value="IV_pilin_GFxxxE"/>
    <property type="match status" value="1"/>
</dbReference>
<dbReference type="Proteomes" id="UP000235653">
    <property type="component" value="Unassembled WGS sequence"/>
</dbReference>
<comment type="caution">
    <text evidence="2">The sequence shown here is derived from an EMBL/GenBank/DDBJ whole genome shotgun (WGS) entry which is preliminary data.</text>
</comment>
<evidence type="ECO:0000313" key="2">
    <source>
        <dbReference type="EMBL" id="PPD58612.1"/>
    </source>
</evidence>
<dbReference type="AlphaFoldDB" id="A0A2P5P8I2"/>
<feature type="transmembrane region" description="Helical" evidence="1">
    <location>
        <begin position="21"/>
        <end position="43"/>
    </location>
</feature>
<keyword evidence="1" id="KW-0812">Transmembrane</keyword>
<gene>
    <name evidence="2" type="ORF">JP09_001660</name>
</gene>
<keyword evidence="1" id="KW-0472">Membrane</keyword>
<reference evidence="2 3" key="1">
    <citation type="journal article" date="2017" name="ISME J.">
        <title>Grape pomace compost harbors organohalide-respiring Dehalogenimonas species with novel reductive dehalogenase genes.</title>
        <authorList>
            <person name="Yang Y."/>
            <person name="Higgins S.A."/>
            <person name="Yan J."/>
            <person name="Simsir B."/>
            <person name="Chourey K."/>
            <person name="Iyer R."/>
            <person name="Hettich R.L."/>
            <person name="Baldwin B."/>
            <person name="Ogles D.M."/>
            <person name="Loffler F.E."/>
        </authorList>
    </citation>
    <scope>NUCLEOTIDE SEQUENCE [LARGE SCALE GENOMIC DNA]</scope>
    <source>
        <strain evidence="2 3">GP</strain>
    </source>
</reference>
<protein>
    <submittedName>
        <fullName evidence="2">Prepilin-type N-terminal cleavage/methylation domain-containing protein</fullName>
    </submittedName>
</protein>
<sequence>MGRLARSRIMKGNRGFSFIEVLIALFILTVVGIGFLLSLQYALKANMLDDAESTAESLARTQWESIKKAPYLDFSRAVDVGDPLRPVDNYAKVTVTGDYRITITVVPWDAINAAPFIKELSNPDIYDTDNGIQRITILVEFNKIANNPNLWDASVSVQGYKVNR</sequence>
<proteinExistence type="predicted"/>
<dbReference type="Pfam" id="PF07963">
    <property type="entry name" value="N_methyl"/>
    <property type="match status" value="1"/>
</dbReference>
<name>A0A2P5P8I2_9CHLR</name>
<keyword evidence="1" id="KW-1133">Transmembrane helix</keyword>
<accession>A0A2P5P8I2</accession>
<keyword evidence="3" id="KW-1185">Reference proteome</keyword>
<dbReference type="InterPro" id="IPR012902">
    <property type="entry name" value="N_methyl_site"/>
</dbReference>
<dbReference type="OrthoDB" id="5917613at2"/>
<organism evidence="2 3">
    <name type="scientific">Dehalogenimonas etheniformans</name>
    <dbReference type="NCBI Taxonomy" id="1536648"/>
    <lineage>
        <taxon>Bacteria</taxon>
        <taxon>Bacillati</taxon>
        <taxon>Chloroflexota</taxon>
        <taxon>Dehalococcoidia</taxon>
        <taxon>Dehalococcoidales</taxon>
        <taxon>Dehalococcoidaceae</taxon>
        <taxon>Dehalogenimonas</taxon>
    </lineage>
</organism>
<evidence type="ECO:0000256" key="1">
    <source>
        <dbReference type="SAM" id="Phobius"/>
    </source>
</evidence>
<dbReference type="EMBL" id="JQAN02000006">
    <property type="protein sequence ID" value="PPD58612.1"/>
    <property type="molecule type" value="Genomic_DNA"/>
</dbReference>